<dbReference type="CDD" id="cd01189">
    <property type="entry name" value="INT_ICEBs1_C_like"/>
    <property type="match status" value="1"/>
</dbReference>
<dbReference type="AlphaFoldDB" id="X0VKZ9"/>
<organism evidence="3">
    <name type="scientific">marine sediment metagenome</name>
    <dbReference type="NCBI Taxonomy" id="412755"/>
    <lineage>
        <taxon>unclassified sequences</taxon>
        <taxon>metagenomes</taxon>
        <taxon>ecological metagenomes</taxon>
    </lineage>
</organism>
<protein>
    <recommendedName>
        <fullName evidence="2">Tyr recombinase domain-containing protein</fullName>
    </recommendedName>
</protein>
<dbReference type="GO" id="GO:0006310">
    <property type="term" value="P:DNA recombination"/>
    <property type="evidence" value="ECO:0007669"/>
    <property type="project" value="UniProtKB-KW"/>
</dbReference>
<dbReference type="GO" id="GO:0015074">
    <property type="term" value="P:DNA integration"/>
    <property type="evidence" value="ECO:0007669"/>
    <property type="project" value="InterPro"/>
</dbReference>
<dbReference type="EMBL" id="BARS01027436">
    <property type="protein sequence ID" value="GAG11877.1"/>
    <property type="molecule type" value="Genomic_DNA"/>
</dbReference>
<reference evidence="3" key="1">
    <citation type="journal article" date="2014" name="Front. Microbiol.">
        <title>High frequency of phylogenetically diverse reductive dehalogenase-homologous genes in deep subseafloor sedimentary metagenomes.</title>
        <authorList>
            <person name="Kawai M."/>
            <person name="Futagami T."/>
            <person name="Toyoda A."/>
            <person name="Takaki Y."/>
            <person name="Nishi S."/>
            <person name="Hori S."/>
            <person name="Arai W."/>
            <person name="Tsubouchi T."/>
            <person name="Morono Y."/>
            <person name="Uchiyama I."/>
            <person name="Ito T."/>
            <person name="Fujiyama A."/>
            <person name="Inagaki F."/>
            <person name="Takami H."/>
        </authorList>
    </citation>
    <scope>NUCLEOTIDE SEQUENCE</scope>
    <source>
        <strain evidence="3">Expedition CK06-06</strain>
    </source>
</reference>
<dbReference type="SUPFAM" id="SSF56349">
    <property type="entry name" value="DNA breaking-rejoining enzymes"/>
    <property type="match status" value="1"/>
</dbReference>
<dbReference type="InterPro" id="IPR002104">
    <property type="entry name" value="Integrase_catalytic"/>
</dbReference>
<dbReference type="PROSITE" id="PS51898">
    <property type="entry name" value="TYR_RECOMBINASE"/>
    <property type="match status" value="1"/>
</dbReference>
<gene>
    <name evidence="3" type="ORF">S01H1_43101</name>
</gene>
<feature type="non-terminal residue" evidence="3">
    <location>
        <position position="1"/>
    </location>
</feature>
<name>X0VKZ9_9ZZZZ</name>
<dbReference type="Gene3D" id="1.10.443.10">
    <property type="entry name" value="Intergrase catalytic core"/>
    <property type="match status" value="1"/>
</dbReference>
<evidence type="ECO:0000259" key="2">
    <source>
        <dbReference type="PROSITE" id="PS51898"/>
    </source>
</evidence>
<sequence>ILLALGTGLRRGDIDSLKVSDIDFEKNSIATISRKTRKSMGSRPVSVEVMAELSKYVSGLSVEQIKLFKDNFNHRRWKKISKEAGLRDLKFHDLRKTFGSILAQNGISTAVTQKLLEHSSPNLTNKVYMNVDPVLRHAVEQIPIGEWL</sequence>
<dbReference type="GO" id="GO:0003677">
    <property type="term" value="F:DNA binding"/>
    <property type="evidence" value="ECO:0007669"/>
    <property type="project" value="InterPro"/>
</dbReference>
<dbReference type="InterPro" id="IPR013762">
    <property type="entry name" value="Integrase-like_cat_sf"/>
</dbReference>
<dbReference type="InterPro" id="IPR011010">
    <property type="entry name" value="DNA_brk_join_enz"/>
</dbReference>
<comment type="caution">
    <text evidence="3">The sequence shown here is derived from an EMBL/GenBank/DDBJ whole genome shotgun (WGS) entry which is preliminary data.</text>
</comment>
<keyword evidence="1" id="KW-0233">DNA recombination</keyword>
<accession>X0VKZ9</accession>
<proteinExistence type="predicted"/>
<dbReference type="PANTHER" id="PTHR30349">
    <property type="entry name" value="PHAGE INTEGRASE-RELATED"/>
    <property type="match status" value="1"/>
</dbReference>
<evidence type="ECO:0000256" key="1">
    <source>
        <dbReference type="ARBA" id="ARBA00023172"/>
    </source>
</evidence>
<evidence type="ECO:0000313" key="3">
    <source>
        <dbReference type="EMBL" id="GAG11877.1"/>
    </source>
</evidence>
<dbReference type="InterPro" id="IPR050090">
    <property type="entry name" value="Tyrosine_recombinase_XerCD"/>
</dbReference>
<dbReference type="Pfam" id="PF00589">
    <property type="entry name" value="Phage_integrase"/>
    <property type="match status" value="1"/>
</dbReference>
<feature type="domain" description="Tyr recombinase" evidence="2">
    <location>
        <begin position="1"/>
        <end position="141"/>
    </location>
</feature>